<dbReference type="Gene3D" id="2.60.40.790">
    <property type="match status" value="1"/>
</dbReference>
<dbReference type="GO" id="GO:0005737">
    <property type="term" value="C:cytoplasm"/>
    <property type="evidence" value="ECO:0007669"/>
    <property type="project" value="TreeGrafter"/>
</dbReference>
<dbReference type="FunCoup" id="A0A6P7X6P4">
    <property type="interactions" value="128"/>
</dbReference>
<protein>
    <submittedName>
        <fullName evidence="5">Heat shock protein beta-3</fullName>
    </submittedName>
</protein>
<evidence type="ECO:0000313" key="4">
    <source>
        <dbReference type="Proteomes" id="UP000515156"/>
    </source>
</evidence>
<name>A0A6P7X6P4_9AMPH</name>
<evidence type="ECO:0000259" key="3">
    <source>
        <dbReference type="PROSITE" id="PS01031"/>
    </source>
</evidence>
<dbReference type="GeneID" id="115462258"/>
<dbReference type="CTD" id="8988"/>
<dbReference type="InterPro" id="IPR033894">
    <property type="entry name" value="HSPB3"/>
</dbReference>
<reference evidence="5" key="1">
    <citation type="submission" date="2025-08" db="UniProtKB">
        <authorList>
            <consortium name="RefSeq"/>
        </authorList>
    </citation>
    <scope>IDENTIFICATION</scope>
</reference>
<dbReference type="InterPro" id="IPR002068">
    <property type="entry name" value="A-crystallin/Hsp20_dom"/>
</dbReference>
<dbReference type="RefSeq" id="XP_030048128.1">
    <property type="nucleotide sequence ID" value="XM_030192268.1"/>
</dbReference>
<keyword evidence="5" id="KW-0346">Stress response</keyword>
<dbReference type="PROSITE" id="PS01031">
    <property type="entry name" value="SHSP"/>
    <property type="match status" value="1"/>
</dbReference>
<gene>
    <name evidence="5" type="primary">HSPB3</name>
</gene>
<evidence type="ECO:0000313" key="5">
    <source>
        <dbReference type="RefSeq" id="XP_030048128.1"/>
    </source>
</evidence>
<dbReference type="GO" id="GO:0016607">
    <property type="term" value="C:nuclear speck"/>
    <property type="evidence" value="ECO:0007669"/>
    <property type="project" value="TreeGrafter"/>
</dbReference>
<feature type="domain" description="SHSP" evidence="3">
    <location>
        <begin position="51"/>
        <end position="148"/>
    </location>
</feature>
<dbReference type="OrthoDB" id="1431247at2759"/>
<dbReference type="AlphaFoldDB" id="A0A6P7X6P4"/>
<comment type="similarity">
    <text evidence="1 2">Belongs to the small heat shock protein (HSP20) family.</text>
</comment>
<dbReference type="InParanoid" id="A0A6P7X6P4"/>
<dbReference type="InterPro" id="IPR001436">
    <property type="entry name" value="Alpha-crystallin/sHSP_animal"/>
</dbReference>
<dbReference type="SUPFAM" id="SSF49764">
    <property type="entry name" value="HSP20-like chaperones"/>
    <property type="match status" value="1"/>
</dbReference>
<sequence>MEGTALRHWMETATHYQKQFAEQGQKICKLVHTLYALLGPSQAKQERHAAQRGLEVLHSLTEEDNRLNFQILLDIVQFHPEDTIIQILKGWLLIKPQHGCRMDEHGFVSRGFTRTYKLPAGTHAPDLSAVYLYDGSLTVGLKDVIRTK</sequence>
<keyword evidence="4" id="KW-1185">Reference proteome</keyword>
<evidence type="ECO:0000256" key="2">
    <source>
        <dbReference type="RuleBase" id="RU003616"/>
    </source>
</evidence>
<dbReference type="Proteomes" id="UP000515156">
    <property type="component" value="Chromosome 2"/>
</dbReference>
<proteinExistence type="inferred from homology"/>
<dbReference type="PRINTS" id="PR00299">
    <property type="entry name" value="ACRYSTALLIN"/>
</dbReference>
<dbReference type="PANTHER" id="PTHR47097:SF1">
    <property type="entry name" value="HEAT SHOCK PROTEIN BETA-3"/>
    <property type="match status" value="1"/>
</dbReference>
<dbReference type="Pfam" id="PF00011">
    <property type="entry name" value="HSP20"/>
    <property type="match status" value="1"/>
</dbReference>
<dbReference type="KEGG" id="muo:115462258"/>
<dbReference type="InterPro" id="IPR008978">
    <property type="entry name" value="HSP20-like_chaperone"/>
</dbReference>
<evidence type="ECO:0000256" key="1">
    <source>
        <dbReference type="PROSITE-ProRule" id="PRU00285"/>
    </source>
</evidence>
<dbReference type="PANTHER" id="PTHR47097">
    <property type="entry name" value="HEAT SHOCK PROTEIN BETA-3"/>
    <property type="match status" value="1"/>
</dbReference>
<organism evidence="4 5">
    <name type="scientific">Microcaecilia unicolor</name>
    <dbReference type="NCBI Taxonomy" id="1415580"/>
    <lineage>
        <taxon>Eukaryota</taxon>
        <taxon>Metazoa</taxon>
        <taxon>Chordata</taxon>
        <taxon>Craniata</taxon>
        <taxon>Vertebrata</taxon>
        <taxon>Euteleostomi</taxon>
        <taxon>Amphibia</taxon>
        <taxon>Gymnophiona</taxon>
        <taxon>Siphonopidae</taxon>
        <taxon>Microcaecilia</taxon>
    </lineage>
</organism>
<accession>A0A6P7X6P4</accession>